<evidence type="ECO:0000313" key="18">
    <source>
        <dbReference type="Proteomes" id="UP000242188"/>
    </source>
</evidence>
<sequence length="396" mass="44113">MAPNVVRSAISIFFEYDTPRIVHIKSKKVGVINRFLQLVIIGYIIGYAIIFKKGYQKVDTIQSAVTTKVKGVAFLNGSEVPNIESSLWDVADYVVPAQENNALFVITNLIVTPNQRQGICGEDKNIPGANCTTDATCALMTGKSLPTGNGILTGVCNTTSNTCEVRSWCPIENGDTKVPKNPVLLQSKDFTVFIKNNIEFPYYNIKRRNILGIQNDSQLKTCRYNPSDPIYKFCPIFVLGDIVAMAGEDYKNMSQSGGVMQVLINWDCNLDLSLEDCVPKYTFRRLDSADFSISKGFNFRYAKYYRDPDGTEVRTLYKAFGIKYIITVIGQAGKFNVVPLLLNIGSGLGLLAMATILCDVVVLYVLKAKNVYREKKYLNVVGDDAYKTMENETDNN</sequence>
<keyword evidence="5 16" id="KW-0812">Transmembrane</keyword>
<dbReference type="InterPro" id="IPR027309">
    <property type="entry name" value="P2X_extracellular_dom_sf"/>
</dbReference>
<keyword evidence="8 16" id="KW-0472">Membrane</keyword>
<dbReference type="Gene3D" id="2.60.490.10">
    <property type="entry name" value="atp-gated p2x4 ion channel domain"/>
    <property type="match status" value="1"/>
</dbReference>
<keyword evidence="11" id="KW-1071">Ligand-gated ion channel</keyword>
<evidence type="ECO:0000256" key="16">
    <source>
        <dbReference type="SAM" id="Phobius"/>
    </source>
</evidence>
<feature type="binding site" evidence="14">
    <location>
        <position position="191"/>
    </location>
    <ligand>
        <name>ATP</name>
        <dbReference type="ChEBI" id="CHEBI:30616"/>
        <note>ligand shared between two neighboring subunits of the homotrimer</note>
    </ligand>
</feature>
<dbReference type="GO" id="GO:0005524">
    <property type="term" value="F:ATP binding"/>
    <property type="evidence" value="ECO:0007669"/>
    <property type="project" value="UniProtKB-KW"/>
</dbReference>
<dbReference type="PRINTS" id="PR01307">
    <property type="entry name" value="P2XRECEPTOR"/>
</dbReference>
<dbReference type="GO" id="GO:0001614">
    <property type="term" value="F:purinergic nucleotide receptor activity"/>
    <property type="evidence" value="ECO:0007669"/>
    <property type="project" value="InterPro"/>
</dbReference>
<keyword evidence="18" id="KW-1185">Reference proteome</keyword>
<evidence type="ECO:0000256" key="13">
    <source>
        <dbReference type="ARBA" id="ARBA00036634"/>
    </source>
</evidence>
<dbReference type="FunFam" id="2.60.490.10:FF:000001">
    <property type="entry name" value="P2X purinoceptor"/>
    <property type="match status" value="1"/>
</dbReference>
<dbReference type="NCBIfam" id="TIGR00863">
    <property type="entry name" value="P2X"/>
    <property type="match status" value="1"/>
</dbReference>
<dbReference type="Gene3D" id="1.10.287.940">
    <property type="entry name" value="atp-gated p2x4 ion channel"/>
    <property type="match status" value="1"/>
</dbReference>
<keyword evidence="12" id="KW-0407">Ion channel</keyword>
<dbReference type="PIRSF" id="PIRSF005713">
    <property type="entry name" value="P2X_purinoceptor"/>
    <property type="match status" value="1"/>
</dbReference>
<dbReference type="Pfam" id="PF00864">
    <property type="entry name" value="P2X_receptor"/>
    <property type="match status" value="1"/>
</dbReference>
<dbReference type="PANTHER" id="PTHR10125">
    <property type="entry name" value="P2X PURINOCEPTOR"/>
    <property type="match status" value="1"/>
</dbReference>
<evidence type="ECO:0000256" key="5">
    <source>
        <dbReference type="ARBA" id="ARBA00022692"/>
    </source>
</evidence>
<evidence type="ECO:0000256" key="8">
    <source>
        <dbReference type="ARBA" id="ARBA00023136"/>
    </source>
</evidence>
<evidence type="ECO:0000256" key="15">
    <source>
        <dbReference type="PIRSR" id="PIRSR005713-2"/>
    </source>
</evidence>
<feature type="binding site" evidence="14">
    <location>
        <begin position="68"/>
        <end position="70"/>
    </location>
    <ligand>
        <name>ATP</name>
        <dbReference type="ChEBI" id="CHEBI:30616"/>
        <note>ligand shared between two neighboring subunits of the homotrimer</note>
    </ligand>
</feature>
<dbReference type="EMBL" id="NEDP02005554">
    <property type="protein sequence ID" value="OWF38786.1"/>
    <property type="molecule type" value="Genomic_DNA"/>
</dbReference>
<keyword evidence="14" id="KW-0067">ATP-binding</keyword>
<keyword evidence="14" id="KW-0547">Nucleotide-binding</keyword>
<dbReference type="AlphaFoldDB" id="A0A210PQS5"/>
<comment type="subcellular location">
    <subcellularLocation>
        <location evidence="1">Cell membrane</location>
        <topology evidence="1">Multi-pass membrane protein</topology>
    </subcellularLocation>
</comment>
<dbReference type="InterPro" id="IPR059116">
    <property type="entry name" value="P2X_receptor"/>
</dbReference>
<dbReference type="InterPro" id="IPR001429">
    <property type="entry name" value="P2X_purnocptor"/>
</dbReference>
<evidence type="ECO:0000256" key="7">
    <source>
        <dbReference type="ARBA" id="ARBA00023065"/>
    </source>
</evidence>
<keyword evidence="7" id="KW-0406">Ion transport</keyword>
<evidence type="ECO:0000256" key="4">
    <source>
        <dbReference type="ARBA" id="ARBA00022475"/>
    </source>
</evidence>
<keyword evidence="3" id="KW-0813">Transport</keyword>
<evidence type="ECO:0000256" key="11">
    <source>
        <dbReference type="ARBA" id="ARBA00023286"/>
    </source>
</evidence>
<keyword evidence="9 15" id="KW-1015">Disulfide bond</keyword>
<evidence type="ECO:0000313" key="17">
    <source>
        <dbReference type="EMBL" id="OWF38786.1"/>
    </source>
</evidence>
<dbReference type="OrthoDB" id="494673at2759"/>
<feature type="transmembrane region" description="Helical" evidence="16">
    <location>
        <begin position="348"/>
        <end position="366"/>
    </location>
</feature>
<dbReference type="GO" id="GO:0005886">
    <property type="term" value="C:plasma membrane"/>
    <property type="evidence" value="ECO:0007669"/>
    <property type="project" value="UniProtKB-SubCell"/>
</dbReference>
<dbReference type="GO" id="GO:0070588">
    <property type="term" value="P:calcium ion transmembrane transport"/>
    <property type="evidence" value="ECO:0007669"/>
    <property type="project" value="TreeGrafter"/>
</dbReference>
<feature type="disulfide bond" evidence="15">
    <location>
        <begin position="120"/>
        <end position="169"/>
    </location>
</feature>
<name>A0A210PQS5_MIZYE</name>
<evidence type="ECO:0000256" key="6">
    <source>
        <dbReference type="ARBA" id="ARBA00022989"/>
    </source>
</evidence>
<dbReference type="GO" id="GO:0033198">
    <property type="term" value="P:response to ATP"/>
    <property type="evidence" value="ECO:0007669"/>
    <property type="project" value="InterPro"/>
</dbReference>
<comment type="catalytic activity">
    <reaction evidence="13">
        <text>Ca(2+)(in) = Ca(2+)(out)</text>
        <dbReference type="Rhea" id="RHEA:29671"/>
        <dbReference type="ChEBI" id="CHEBI:29108"/>
    </reaction>
</comment>
<feature type="disulfide bond" evidence="15">
    <location>
        <begin position="268"/>
        <end position="277"/>
    </location>
</feature>
<dbReference type="Proteomes" id="UP000242188">
    <property type="component" value="Unassembled WGS sequence"/>
</dbReference>
<dbReference type="GO" id="GO:0004931">
    <property type="term" value="F:extracellularly ATP-gated monoatomic cation channel activity"/>
    <property type="evidence" value="ECO:0007669"/>
    <property type="project" value="InterPro"/>
</dbReference>
<keyword evidence="6 16" id="KW-1133">Transmembrane helix</keyword>
<protein>
    <submittedName>
        <fullName evidence="17">P2X purinoceptor 4</fullName>
    </submittedName>
</protein>
<evidence type="ECO:0000256" key="3">
    <source>
        <dbReference type="ARBA" id="ARBA00022448"/>
    </source>
</evidence>
<proteinExistence type="inferred from homology"/>
<evidence type="ECO:0000256" key="1">
    <source>
        <dbReference type="ARBA" id="ARBA00004651"/>
    </source>
</evidence>
<feature type="binding site" evidence="14">
    <location>
        <begin position="298"/>
        <end position="300"/>
    </location>
    <ligand>
        <name>ATP</name>
        <dbReference type="ChEBI" id="CHEBI:30616"/>
        <note>ligand shared between two neighboring subunits of the homotrimer</note>
    </ligand>
</feature>
<evidence type="ECO:0000256" key="12">
    <source>
        <dbReference type="ARBA" id="ARBA00023303"/>
    </source>
</evidence>
<evidence type="ECO:0000256" key="14">
    <source>
        <dbReference type="PIRSR" id="PIRSR005713-1"/>
    </source>
</evidence>
<feature type="binding site" evidence="14">
    <location>
        <position position="318"/>
    </location>
    <ligand>
        <name>ATP</name>
        <dbReference type="ChEBI" id="CHEBI:30616"/>
        <note>ligand shared between two neighboring subunits of the homotrimer</note>
    </ligand>
</feature>
<feature type="transmembrane region" description="Helical" evidence="16">
    <location>
        <begin position="35"/>
        <end position="51"/>
    </location>
</feature>
<evidence type="ECO:0000256" key="2">
    <source>
        <dbReference type="ARBA" id="ARBA00009848"/>
    </source>
</evidence>
<keyword evidence="4" id="KW-1003">Cell membrane</keyword>
<gene>
    <name evidence="17" type="ORF">KP79_PYT16670</name>
</gene>
<feature type="disulfide bond" evidence="15">
    <location>
        <begin position="131"/>
        <end position="156"/>
    </location>
</feature>
<comment type="caution">
    <text evidence="17">The sequence shown here is derived from an EMBL/GenBank/DDBJ whole genome shotgun (WGS) entry which is preliminary data.</text>
</comment>
<feature type="disulfide bond" evidence="15">
    <location>
        <begin position="137"/>
        <end position="163"/>
    </location>
</feature>
<feature type="disulfide bond" evidence="15">
    <location>
        <begin position="222"/>
        <end position="234"/>
    </location>
</feature>
<evidence type="ECO:0000256" key="9">
    <source>
        <dbReference type="ARBA" id="ARBA00023157"/>
    </source>
</evidence>
<keyword evidence="10" id="KW-0325">Glycoprotein</keyword>
<reference evidence="17 18" key="1">
    <citation type="journal article" date="2017" name="Nat. Ecol. Evol.">
        <title>Scallop genome provides insights into evolution of bilaterian karyotype and development.</title>
        <authorList>
            <person name="Wang S."/>
            <person name="Zhang J."/>
            <person name="Jiao W."/>
            <person name="Li J."/>
            <person name="Xun X."/>
            <person name="Sun Y."/>
            <person name="Guo X."/>
            <person name="Huan P."/>
            <person name="Dong B."/>
            <person name="Zhang L."/>
            <person name="Hu X."/>
            <person name="Sun X."/>
            <person name="Wang J."/>
            <person name="Zhao C."/>
            <person name="Wang Y."/>
            <person name="Wang D."/>
            <person name="Huang X."/>
            <person name="Wang R."/>
            <person name="Lv J."/>
            <person name="Li Y."/>
            <person name="Zhang Z."/>
            <person name="Liu B."/>
            <person name="Lu W."/>
            <person name="Hui Y."/>
            <person name="Liang J."/>
            <person name="Zhou Z."/>
            <person name="Hou R."/>
            <person name="Li X."/>
            <person name="Liu Y."/>
            <person name="Li H."/>
            <person name="Ning X."/>
            <person name="Lin Y."/>
            <person name="Zhao L."/>
            <person name="Xing Q."/>
            <person name="Dou J."/>
            <person name="Li Y."/>
            <person name="Mao J."/>
            <person name="Guo H."/>
            <person name="Dou H."/>
            <person name="Li T."/>
            <person name="Mu C."/>
            <person name="Jiang W."/>
            <person name="Fu Q."/>
            <person name="Fu X."/>
            <person name="Miao Y."/>
            <person name="Liu J."/>
            <person name="Yu Q."/>
            <person name="Li R."/>
            <person name="Liao H."/>
            <person name="Li X."/>
            <person name="Kong Y."/>
            <person name="Jiang Z."/>
            <person name="Chourrout D."/>
            <person name="Li R."/>
            <person name="Bao Z."/>
        </authorList>
    </citation>
    <scope>NUCLEOTIDE SEQUENCE [LARGE SCALE GENOMIC DNA]</scope>
    <source>
        <strain evidence="17 18">PY_sf001</strain>
    </source>
</reference>
<evidence type="ECO:0000256" key="10">
    <source>
        <dbReference type="ARBA" id="ARBA00023180"/>
    </source>
</evidence>
<organism evidence="17 18">
    <name type="scientific">Mizuhopecten yessoensis</name>
    <name type="common">Japanese scallop</name>
    <name type="synonym">Patinopecten yessoensis</name>
    <dbReference type="NCBI Taxonomy" id="6573"/>
    <lineage>
        <taxon>Eukaryota</taxon>
        <taxon>Metazoa</taxon>
        <taxon>Spiralia</taxon>
        <taxon>Lophotrochozoa</taxon>
        <taxon>Mollusca</taxon>
        <taxon>Bivalvia</taxon>
        <taxon>Autobranchia</taxon>
        <taxon>Pteriomorphia</taxon>
        <taxon>Pectinida</taxon>
        <taxon>Pectinoidea</taxon>
        <taxon>Pectinidae</taxon>
        <taxon>Mizuhopecten</taxon>
    </lineage>
</organism>
<dbReference type="PANTHER" id="PTHR10125:SF31">
    <property type="entry name" value="P2X RECEPTOR E"/>
    <property type="match status" value="1"/>
</dbReference>
<dbReference type="GO" id="GO:0098794">
    <property type="term" value="C:postsynapse"/>
    <property type="evidence" value="ECO:0007669"/>
    <property type="project" value="GOC"/>
</dbReference>
<comment type="similarity">
    <text evidence="2">Belongs to the P2X receptor family.</text>
</comment>
<accession>A0A210PQS5</accession>